<dbReference type="EMBL" id="CARXXK010000002">
    <property type="protein sequence ID" value="CAI6353318.1"/>
    <property type="molecule type" value="Genomic_DNA"/>
</dbReference>
<keyword evidence="2" id="KW-1185">Reference proteome</keyword>
<name>A0AAV0WC11_9HEMI</name>
<evidence type="ECO:0000313" key="1">
    <source>
        <dbReference type="EMBL" id="CAI6353318.1"/>
    </source>
</evidence>
<accession>A0AAV0WC11</accession>
<comment type="caution">
    <text evidence="1">The sequence shown here is derived from an EMBL/GenBank/DDBJ whole genome shotgun (WGS) entry which is preliminary data.</text>
</comment>
<sequence>MPRQQIYLIGPMNNQITGSKLPFKRDCLSVLFYNMRLVNLNLHDSSRLVIDECSIFWKKARIPTHDNSDCIKKLKKLYEEWRKLDKNKTRTTELQKTHENKFEEQLDNLFDLSHANALNLIKIEEDKQFLLRQREKGRPGCMLGTDMKLAGIEKRKATLKENEDGRKKRRELETLKLTGKLLNIGNSIVYVFS</sequence>
<dbReference type="Proteomes" id="UP001160148">
    <property type="component" value="Unassembled WGS sequence"/>
</dbReference>
<proteinExistence type="predicted"/>
<protein>
    <submittedName>
        <fullName evidence="1">Uncharacterized protein</fullName>
    </submittedName>
</protein>
<evidence type="ECO:0000313" key="2">
    <source>
        <dbReference type="Proteomes" id="UP001160148"/>
    </source>
</evidence>
<dbReference type="AlphaFoldDB" id="A0AAV0WC11"/>
<reference evidence="1 2" key="1">
    <citation type="submission" date="2023-01" db="EMBL/GenBank/DDBJ databases">
        <authorList>
            <person name="Whitehead M."/>
        </authorList>
    </citation>
    <scope>NUCLEOTIDE SEQUENCE [LARGE SCALE GENOMIC DNA]</scope>
</reference>
<gene>
    <name evidence="1" type="ORF">MEUPH1_LOCUS9454</name>
</gene>
<organism evidence="1 2">
    <name type="scientific">Macrosiphum euphorbiae</name>
    <name type="common">potato aphid</name>
    <dbReference type="NCBI Taxonomy" id="13131"/>
    <lineage>
        <taxon>Eukaryota</taxon>
        <taxon>Metazoa</taxon>
        <taxon>Ecdysozoa</taxon>
        <taxon>Arthropoda</taxon>
        <taxon>Hexapoda</taxon>
        <taxon>Insecta</taxon>
        <taxon>Pterygota</taxon>
        <taxon>Neoptera</taxon>
        <taxon>Paraneoptera</taxon>
        <taxon>Hemiptera</taxon>
        <taxon>Sternorrhyncha</taxon>
        <taxon>Aphidomorpha</taxon>
        <taxon>Aphidoidea</taxon>
        <taxon>Aphididae</taxon>
        <taxon>Macrosiphini</taxon>
        <taxon>Macrosiphum</taxon>
    </lineage>
</organism>